<feature type="transmembrane region" description="Helical" evidence="6">
    <location>
        <begin position="332"/>
        <end position="353"/>
    </location>
</feature>
<dbReference type="EMBL" id="KV749094">
    <property type="protein sequence ID" value="OCL11211.1"/>
    <property type="molecule type" value="Genomic_DNA"/>
</dbReference>
<feature type="transmembrane region" description="Helical" evidence="6">
    <location>
        <begin position="279"/>
        <end position="302"/>
    </location>
</feature>
<evidence type="ECO:0000256" key="6">
    <source>
        <dbReference type="SAM" id="Phobius"/>
    </source>
</evidence>
<feature type="transmembrane region" description="Helical" evidence="6">
    <location>
        <begin position="43"/>
        <end position="69"/>
    </location>
</feature>
<feature type="transmembrane region" description="Helical" evidence="6">
    <location>
        <begin position="482"/>
        <end position="500"/>
    </location>
</feature>
<dbReference type="PANTHER" id="PTHR45649">
    <property type="entry name" value="AMINO-ACID PERMEASE BAT1"/>
    <property type="match status" value="1"/>
</dbReference>
<dbReference type="InterPro" id="IPR002293">
    <property type="entry name" value="AA/rel_permease1"/>
</dbReference>
<evidence type="ECO:0000256" key="3">
    <source>
        <dbReference type="ARBA" id="ARBA00022692"/>
    </source>
</evidence>
<evidence type="ECO:0000256" key="2">
    <source>
        <dbReference type="ARBA" id="ARBA00022448"/>
    </source>
</evidence>
<dbReference type="Gene3D" id="1.20.1740.10">
    <property type="entry name" value="Amino acid/polyamine transporter I"/>
    <property type="match status" value="1"/>
</dbReference>
<keyword evidence="3 6" id="KW-0812">Transmembrane</keyword>
<evidence type="ECO:0000256" key="5">
    <source>
        <dbReference type="ARBA" id="ARBA00023136"/>
    </source>
</evidence>
<dbReference type="PIRSF" id="PIRSF006060">
    <property type="entry name" value="AA_transporter"/>
    <property type="match status" value="1"/>
</dbReference>
<feature type="transmembrane region" description="Helical" evidence="6">
    <location>
        <begin position="448"/>
        <end position="470"/>
    </location>
</feature>
<gene>
    <name evidence="7" type="ORF">AOQ84DRAFT_314225</name>
</gene>
<feature type="transmembrane region" description="Helical" evidence="6">
    <location>
        <begin position="165"/>
        <end position="185"/>
    </location>
</feature>
<feature type="transmembrane region" description="Helical" evidence="6">
    <location>
        <begin position="197"/>
        <end position="217"/>
    </location>
</feature>
<evidence type="ECO:0000313" key="8">
    <source>
        <dbReference type="Proteomes" id="UP000250140"/>
    </source>
</evidence>
<evidence type="ECO:0000313" key="7">
    <source>
        <dbReference type="EMBL" id="OCL11211.1"/>
    </source>
</evidence>
<feature type="transmembrane region" description="Helical" evidence="6">
    <location>
        <begin position="75"/>
        <end position="100"/>
    </location>
</feature>
<sequence>MDEKAAEPQQAVASSELNDKDAGVDVPINASGHKQELERNFHLINICGLAVTSGNTWIALGGSIVVAIYNGGPPGVIYELIAASVFYWLIAASIAELASAIPSSGGVYHWASVTAGRYGRVCGFFAGWWNFLAWILGLVGTAQIVGAQTVSMYALFHPDFTIQRWQVFVAYIICVWGCGFIVLFMNRALPSIEALGGFLVIAGVLITILVCAIMPHVNGQPYASNSFVWREWTNDTGYSSNGFAFCLGMLNGAFAVGTPDVISHLAEEVPRPSKNIPKGILAQFVIGFLTAFFYVIAIFYSLNDLDAVLSSSYLFPLTEIYRQATGSAGGSLGLLILAFLPSLIATIGCYLTASRVFWTLARDNATPFSGFFGRISQSHRNPFNSILLCGAISTILGCIYVGSSTAFSAFVGSFVVLSTLSYLAAILPHFLSGRKNVTPGWFWMRGPIGFVVNGIACLYIIVFVVIFCFPFSKPVDAKTMNYASLITGGLSIFVTVFWFWRQRDYVGPHAVSLESALLAEDAI</sequence>
<dbReference type="GO" id="GO:0006865">
    <property type="term" value="P:amino acid transport"/>
    <property type="evidence" value="ECO:0007669"/>
    <property type="project" value="InterPro"/>
</dbReference>
<feature type="transmembrane region" description="Helical" evidence="6">
    <location>
        <begin position="409"/>
        <end position="427"/>
    </location>
</feature>
<protein>
    <submittedName>
        <fullName evidence="7">Amino acid transporter</fullName>
    </submittedName>
</protein>
<organism evidence="7 8">
    <name type="scientific">Glonium stellatum</name>
    <dbReference type="NCBI Taxonomy" id="574774"/>
    <lineage>
        <taxon>Eukaryota</taxon>
        <taxon>Fungi</taxon>
        <taxon>Dikarya</taxon>
        <taxon>Ascomycota</taxon>
        <taxon>Pezizomycotina</taxon>
        <taxon>Dothideomycetes</taxon>
        <taxon>Pleosporomycetidae</taxon>
        <taxon>Gloniales</taxon>
        <taxon>Gloniaceae</taxon>
        <taxon>Glonium</taxon>
    </lineage>
</organism>
<reference evidence="7 8" key="1">
    <citation type="journal article" date="2016" name="Nat. Commun.">
        <title>Ectomycorrhizal ecology is imprinted in the genome of the dominant symbiotic fungus Cenococcum geophilum.</title>
        <authorList>
            <consortium name="DOE Joint Genome Institute"/>
            <person name="Peter M."/>
            <person name="Kohler A."/>
            <person name="Ohm R.A."/>
            <person name="Kuo A."/>
            <person name="Krutzmann J."/>
            <person name="Morin E."/>
            <person name="Arend M."/>
            <person name="Barry K.W."/>
            <person name="Binder M."/>
            <person name="Choi C."/>
            <person name="Clum A."/>
            <person name="Copeland A."/>
            <person name="Grisel N."/>
            <person name="Haridas S."/>
            <person name="Kipfer T."/>
            <person name="LaButti K."/>
            <person name="Lindquist E."/>
            <person name="Lipzen A."/>
            <person name="Maire R."/>
            <person name="Meier B."/>
            <person name="Mihaltcheva S."/>
            <person name="Molinier V."/>
            <person name="Murat C."/>
            <person name="Poggeler S."/>
            <person name="Quandt C.A."/>
            <person name="Sperisen C."/>
            <person name="Tritt A."/>
            <person name="Tisserant E."/>
            <person name="Crous P.W."/>
            <person name="Henrissat B."/>
            <person name="Nehls U."/>
            <person name="Egli S."/>
            <person name="Spatafora J.W."/>
            <person name="Grigoriev I.V."/>
            <person name="Martin F.M."/>
        </authorList>
    </citation>
    <scope>NUCLEOTIDE SEQUENCE [LARGE SCALE GENOMIC DNA]</scope>
    <source>
        <strain evidence="7 8">CBS 207.34</strain>
    </source>
</reference>
<dbReference type="InterPro" id="IPR004840">
    <property type="entry name" value="Amino_acid_permease_CS"/>
</dbReference>
<dbReference type="GO" id="GO:0022857">
    <property type="term" value="F:transmembrane transporter activity"/>
    <property type="evidence" value="ECO:0007669"/>
    <property type="project" value="InterPro"/>
</dbReference>
<dbReference type="PANTHER" id="PTHR45649:SF27">
    <property type="entry name" value="CHOLINE TRANSPORTER (EUROFUNG)"/>
    <property type="match status" value="1"/>
</dbReference>
<dbReference type="Pfam" id="PF13520">
    <property type="entry name" value="AA_permease_2"/>
    <property type="match status" value="1"/>
</dbReference>
<dbReference type="OrthoDB" id="3900342at2759"/>
<dbReference type="AlphaFoldDB" id="A0A8E2F679"/>
<keyword evidence="8" id="KW-1185">Reference proteome</keyword>
<dbReference type="Proteomes" id="UP000250140">
    <property type="component" value="Unassembled WGS sequence"/>
</dbReference>
<evidence type="ECO:0000256" key="1">
    <source>
        <dbReference type="ARBA" id="ARBA00004141"/>
    </source>
</evidence>
<dbReference type="PROSITE" id="PS00218">
    <property type="entry name" value="AMINO_ACID_PERMEASE_1"/>
    <property type="match status" value="1"/>
</dbReference>
<feature type="transmembrane region" description="Helical" evidence="6">
    <location>
        <begin position="383"/>
        <end position="403"/>
    </location>
</feature>
<keyword evidence="4 6" id="KW-1133">Transmembrane helix</keyword>
<comment type="subcellular location">
    <subcellularLocation>
        <location evidence="1">Membrane</location>
        <topology evidence="1">Multi-pass membrane protein</topology>
    </subcellularLocation>
</comment>
<feature type="transmembrane region" description="Helical" evidence="6">
    <location>
        <begin position="121"/>
        <end position="145"/>
    </location>
</feature>
<name>A0A8E2F679_9PEZI</name>
<evidence type="ECO:0000256" key="4">
    <source>
        <dbReference type="ARBA" id="ARBA00022989"/>
    </source>
</evidence>
<dbReference type="GO" id="GO:0016020">
    <property type="term" value="C:membrane"/>
    <property type="evidence" value="ECO:0007669"/>
    <property type="project" value="UniProtKB-SubCell"/>
</dbReference>
<accession>A0A8E2F679</accession>
<keyword evidence="2" id="KW-0813">Transport</keyword>
<proteinExistence type="predicted"/>
<keyword evidence="5 6" id="KW-0472">Membrane</keyword>